<proteinExistence type="inferred from homology"/>
<organism evidence="12">
    <name type="scientific">Albugo laibachii Nc14</name>
    <dbReference type="NCBI Taxonomy" id="890382"/>
    <lineage>
        <taxon>Eukaryota</taxon>
        <taxon>Sar</taxon>
        <taxon>Stramenopiles</taxon>
        <taxon>Oomycota</taxon>
        <taxon>Peronosporomycetes</taxon>
        <taxon>Albuginales</taxon>
        <taxon>Albuginaceae</taxon>
        <taxon>Albugo</taxon>
    </lineage>
</organism>
<dbReference type="InterPro" id="IPR003591">
    <property type="entry name" value="Leu-rich_rpt_typical-subtyp"/>
</dbReference>
<protein>
    <submittedName>
        <fullName evidence="12">Uncharacterized protein AlNc14C44G3610</fullName>
    </submittedName>
</protein>
<dbReference type="GO" id="GO:0006281">
    <property type="term" value="P:DNA repair"/>
    <property type="evidence" value="ECO:0007669"/>
    <property type="project" value="UniProtKB-KW"/>
</dbReference>
<feature type="domain" description="WW" evidence="11">
    <location>
        <begin position="1"/>
        <end position="32"/>
    </location>
</feature>
<dbReference type="Pfam" id="PF00397">
    <property type="entry name" value="WW"/>
    <property type="match status" value="1"/>
</dbReference>
<dbReference type="HOGENOM" id="CLU_008322_0_0_1"/>
<dbReference type="Gene3D" id="3.80.10.10">
    <property type="entry name" value="Ribonuclease Inhibitor"/>
    <property type="match status" value="3"/>
</dbReference>
<dbReference type="SUPFAM" id="SSF52058">
    <property type="entry name" value="L domain-like"/>
    <property type="match status" value="1"/>
</dbReference>
<sequence>MFPWEEVFDPESKRIYYFNHETGESSWTLPYNALYNERERTHGNDIESAWRIAYDNESHSNFYYNVITGQSSWTLPNSVTEDFTASEHLSSASSLIQSRWRGYIARKKLSIRHKLESRHSGTDTADLDVDKLSTGARKSDNQLEDVDQTELSDSHPNIGMRERCSDGISDLDVSGLLARRISPHLWILTSLKNLNLSHNHLEHISARIQDLEFLQVLDLSFNRLSKLPSGLHSTSLHTINASHNHISTISSMLWTLTDLSSLDLSHNDLRLFPIPVHPAMAENAANFYGAFNLEFLELSSNKLIEFPRFQSSFHRLRMLNLSNNEIPGLQEEDLLGLCALEELDLARNKLKTLPQHEETYKLLGNTLKTLQLDHNELSALPSGMVFLKSLQELNVGMNRLDTLPILQHKWKSLISLHLDTNLKLRGFDNWTPFIPKLKYLSLSRCSLQGTINISRFSSSLVELNLSNNRLDSISFGHETLEIEEMDEPQLRHAIEIPHGRRINCPIAATLRVLNLASNTISRIPFEIAQLGSLTHLLLDDNDLKELPDTIISLGNLEVLHCDNNSIQKLPLSIGNLSNLRVLSISCNCVSQLPSSIMDLRSLQAFRANGNCFVQYPAVLYQLDERIIGHIELCNNSIQAESTTRSHSLHRQAQVRNAKALVDSGQLEKAENQLSALLEEEHSAMSLGKFTQHERPQNLVQQYYLRALCRSRALEVSACKSHTLHENICRQQKKLRRLQLLNVRHIAATPKLLKPVDCSLVTREPQDGEIVMLQSQLDKDVRAFVNQREYVLQLSSGALRDLQIVIELAQLYGFDELVTVYMLQGDVELHRKEFSRAIQSYGKAIELFRNTTSSRFAEAEIAIWLKRAQAHICIGQVDAALDQCREVLAHFPAHPQTEKLAIWCSQEMSAQRLCYPSHCSSAFTSRSMRSTEREIACKADTKRGEKQLQKRRNTYATKDVDLQRYHTFLRSTRAFSNEVVERMRMESEETKQRLMEQRSIR</sequence>
<dbReference type="PROSITE" id="PS01159">
    <property type="entry name" value="WW_DOMAIN_1"/>
    <property type="match status" value="2"/>
</dbReference>
<reference evidence="12" key="2">
    <citation type="submission" date="2011-02" db="EMBL/GenBank/DDBJ databases">
        <authorList>
            <person name="MacLean D."/>
        </authorList>
    </citation>
    <scope>NUCLEOTIDE SEQUENCE</scope>
</reference>
<dbReference type="SMART" id="SM00456">
    <property type="entry name" value="WW"/>
    <property type="match status" value="2"/>
</dbReference>
<evidence type="ECO:0000259" key="11">
    <source>
        <dbReference type="PROSITE" id="PS50020"/>
    </source>
</evidence>
<accession>F0WA80</accession>
<dbReference type="InterPro" id="IPR036020">
    <property type="entry name" value="WW_dom_sf"/>
</dbReference>
<evidence type="ECO:0000256" key="1">
    <source>
        <dbReference type="ARBA" id="ARBA00004286"/>
    </source>
</evidence>
<dbReference type="PROSITE" id="PS50005">
    <property type="entry name" value="TPR"/>
    <property type="match status" value="1"/>
</dbReference>
<dbReference type="PANTHER" id="PTHR48051">
    <property type="match status" value="1"/>
</dbReference>
<dbReference type="PROSITE" id="PS50020">
    <property type="entry name" value="WW_DOMAIN_2"/>
    <property type="match status" value="2"/>
</dbReference>
<evidence type="ECO:0000313" key="12">
    <source>
        <dbReference type="EMBL" id="CCA18050.1"/>
    </source>
</evidence>
<dbReference type="InterPro" id="IPR000048">
    <property type="entry name" value="IQ_motif_EF-hand-BS"/>
</dbReference>
<evidence type="ECO:0000256" key="4">
    <source>
        <dbReference type="ARBA" id="ARBA00022614"/>
    </source>
</evidence>
<feature type="domain" description="WW" evidence="11">
    <location>
        <begin position="44"/>
        <end position="78"/>
    </location>
</feature>
<feature type="repeat" description="TPR" evidence="9">
    <location>
        <begin position="817"/>
        <end position="850"/>
    </location>
</feature>
<evidence type="ECO:0000256" key="2">
    <source>
        <dbReference type="ARBA" id="ARBA00010999"/>
    </source>
</evidence>
<keyword evidence="8" id="KW-0234">DNA repair</keyword>
<dbReference type="InterPro" id="IPR011990">
    <property type="entry name" value="TPR-like_helical_dom_sf"/>
</dbReference>
<dbReference type="SMART" id="SM00369">
    <property type="entry name" value="LRR_TYP"/>
    <property type="match status" value="10"/>
</dbReference>
<dbReference type="PROSITE" id="PS51450">
    <property type="entry name" value="LRR"/>
    <property type="match status" value="5"/>
</dbReference>
<keyword evidence="7" id="KW-0156">Chromatin regulator</keyword>
<keyword evidence="3" id="KW-0158">Chromosome</keyword>
<dbReference type="InterPro" id="IPR032675">
    <property type="entry name" value="LRR_dom_sf"/>
</dbReference>
<reference evidence="12" key="1">
    <citation type="journal article" date="2011" name="PLoS Biol.">
        <title>Gene gain and loss during evolution of obligate parasitism in the white rust pathogen of Arabidopsis thaliana.</title>
        <authorList>
            <person name="Kemen E."/>
            <person name="Gardiner A."/>
            <person name="Schultz-Larsen T."/>
            <person name="Kemen A.C."/>
            <person name="Balmuth A.L."/>
            <person name="Robert-Seilaniantz A."/>
            <person name="Bailey K."/>
            <person name="Holub E."/>
            <person name="Studholme D.J."/>
            <person name="Maclean D."/>
            <person name="Jones J.D."/>
        </authorList>
    </citation>
    <scope>NUCLEOTIDE SEQUENCE</scope>
</reference>
<dbReference type="CDD" id="cd23767">
    <property type="entry name" value="IQCD"/>
    <property type="match status" value="1"/>
</dbReference>
<dbReference type="GO" id="GO:0005694">
    <property type="term" value="C:chromosome"/>
    <property type="evidence" value="ECO:0007669"/>
    <property type="project" value="UniProtKB-SubCell"/>
</dbReference>
<dbReference type="GO" id="GO:0005737">
    <property type="term" value="C:cytoplasm"/>
    <property type="evidence" value="ECO:0007669"/>
    <property type="project" value="TreeGrafter"/>
</dbReference>
<dbReference type="PROSITE" id="PS50096">
    <property type="entry name" value="IQ"/>
    <property type="match status" value="1"/>
</dbReference>
<dbReference type="GO" id="GO:0006325">
    <property type="term" value="P:chromatin organization"/>
    <property type="evidence" value="ECO:0007669"/>
    <property type="project" value="UniProtKB-KW"/>
</dbReference>
<dbReference type="Pfam" id="PF13855">
    <property type="entry name" value="LRR_8"/>
    <property type="match status" value="2"/>
</dbReference>
<dbReference type="CDD" id="cd00201">
    <property type="entry name" value="WW"/>
    <property type="match status" value="1"/>
</dbReference>
<comment type="similarity">
    <text evidence="2">Belongs to the Tonsoku family.</text>
</comment>
<dbReference type="SUPFAM" id="SSF48452">
    <property type="entry name" value="TPR-like"/>
    <property type="match status" value="1"/>
</dbReference>
<evidence type="ECO:0000256" key="6">
    <source>
        <dbReference type="ARBA" id="ARBA00022763"/>
    </source>
</evidence>
<dbReference type="AlphaFoldDB" id="F0WA80"/>
<dbReference type="SUPFAM" id="SSF52075">
    <property type="entry name" value="Outer arm dynein light chain 1"/>
    <property type="match status" value="1"/>
</dbReference>
<comment type="subcellular location">
    <subcellularLocation>
        <location evidence="1">Chromosome</location>
    </subcellularLocation>
</comment>
<dbReference type="SUPFAM" id="SSF51045">
    <property type="entry name" value="WW domain"/>
    <property type="match status" value="2"/>
</dbReference>
<evidence type="ECO:0000256" key="7">
    <source>
        <dbReference type="ARBA" id="ARBA00022853"/>
    </source>
</evidence>
<dbReference type="SMART" id="SM00028">
    <property type="entry name" value="TPR"/>
    <property type="match status" value="2"/>
</dbReference>
<keyword evidence="4" id="KW-0433">Leucine-rich repeat</keyword>
<evidence type="ECO:0000256" key="9">
    <source>
        <dbReference type="PROSITE-ProRule" id="PRU00339"/>
    </source>
</evidence>
<keyword evidence="9" id="KW-0802">TPR repeat</keyword>
<dbReference type="SMART" id="SM00364">
    <property type="entry name" value="LRR_BAC"/>
    <property type="match status" value="11"/>
</dbReference>
<name>F0WA80_9STRA</name>
<keyword evidence="6" id="KW-0227">DNA damage</keyword>
<evidence type="ECO:0000256" key="5">
    <source>
        <dbReference type="ARBA" id="ARBA00022737"/>
    </source>
</evidence>
<dbReference type="PRINTS" id="PR00019">
    <property type="entry name" value="LEURICHRPT"/>
</dbReference>
<evidence type="ECO:0000256" key="3">
    <source>
        <dbReference type="ARBA" id="ARBA00022454"/>
    </source>
</evidence>
<dbReference type="InterPro" id="IPR001202">
    <property type="entry name" value="WW_dom"/>
</dbReference>
<dbReference type="Gene3D" id="1.25.40.10">
    <property type="entry name" value="Tetratricopeptide repeat domain"/>
    <property type="match status" value="1"/>
</dbReference>
<dbReference type="Gene3D" id="2.20.70.10">
    <property type="match status" value="1"/>
</dbReference>
<gene>
    <name evidence="12" type="primary">AlNc14C44G3610</name>
    <name evidence="12" type="ORF">ALNC14_041930</name>
</gene>
<dbReference type="Pfam" id="PF00612">
    <property type="entry name" value="IQ"/>
    <property type="match status" value="1"/>
</dbReference>
<feature type="region of interest" description="Disordered" evidence="10">
    <location>
        <begin position="138"/>
        <end position="159"/>
    </location>
</feature>
<dbReference type="EMBL" id="FR824089">
    <property type="protein sequence ID" value="CCA18050.1"/>
    <property type="molecule type" value="Genomic_DNA"/>
</dbReference>
<keyword evidence="5" id="KW-0677">Repeat</keyword>
<dbReference type="InterPro" id="IPR050216">
    <property type="entry name" value="LRR_domain-containing"/>
</dbReference>
<dbReference type="PANTHER" id="PTHR48051:SF1">
    <property type="entry name" value="RAS SUPPRESSOR PROTEIN 1"/>
    <property type="match status" value="1"/>
</dbReference>
<dbReference type="InterPro" id="IPR001611">
    <property type="entry name" value="Leu-rich_rpt"/>
</dbReference>
<evidence type="ECO:0000256" key="10">
    <source>
        <dbReference type="SAM" id="MobiDB-lite"/>
    </source>
</evidence>
<dbReference type="InterPro" id="IPR019734">
    <property type="entry name" value="TPR_rpt"/>
</dbReference>
<evidence type="ECO:0000256" key="8">
    <source>
        <dbReference type="ARBA" id="ARBA00023204"/>
    </source>
</evidence>